<evidence type="ECO:0000256" key="1">
    <source>
        <dbReference type="ARBA" id="ARBA00022801"/>
    </source>
</evidence>
<proteinExistence type="predicted"/>
<dbReference type="CDD" id="cd07208">
    <property type="entry name" value="Pat_hypo_Ecoli_yjju_like"/>
    <property type="match status" value="1"/>
</dbReference>
<feature type="active site" description="Nucleophile" evidence="4">
    <location>
        <position position="42"/>
    </location>
</feature>
<feature type="domain" description="PNPLA" evidence="5">
    <location>
        <begin position="9"/>
        <end position="176"/>
    </location>
</feature>
<dbReference type="Gene3D" id="3.40.1090.10">
    <property type="entry name" value="Cytosolic phospholipase A2 catalytic domain"/>
    <property type="match status" value="2"/>
</dbReference>
<dbReference type="PANTHER" id="PTHR14226">
    <property type="entry name" value="NEUROPATHY TARGET ESTERASE/SWISS CHEESE D.MELANOGASTER"/>
    <property type="match status" value="1"/>
</dbReference>
<keyword evidence="1 4" id="KW-0378">Hydrolase</keyword>
<reference evidence="6 7" key="1">
    <citation type="submission" date="2023-03" db="EMBL/GenBank/DDBJ databases">
        <title>Draft genome sequence of the bacteria which degrade cell wall of Tricholomamatutake.</title>
        <authorList>
            <person name="Konishi Y."/>
            <person name="Fukuta Y."/>
            <person name="Shirasaka N."/>
        </authorList>
    </citation>
    <scope>NUCLEOTIDE SEQUENCE [LARGE SCALE GENOMIC DNA]</scope>
    <source>
        <strain evidence="7">mu1</strain>
    </source>
</reference>
<dbReference type="InterPro" id="IPR045943">
    <property type="entry name" value="DUF6363"/>
</dbReference>
<evidence type="ECO:0000313" key="6">
    <source>
        <dbReference type="EMBL" id="GLX67209.1"/>
    </source>
</evidence>
<evidence type="ECO:0000256" key="2">
    <source>
        <dbReference type="ARBA" id="ARBA00022963"/>
    </source>
</evidence>
<keyword evidence="2 4" id="KW-0442">Lipid degradation</keyword>
<comment type="caution">
    <text evidence="6">The sequence shown here is derived from an EMBL/GenBank/DDBJ whole genome shotgun (WGS) entry which is preliminary data.</text>
</comment>
<feature type="active site" description="Proton acceptor" evidence="4">
    <location>
        <position position="163"/>
    </location>
</feature>
<keyword evidence="7" id="KW-1185">Reference proteome</keyword>
<dbReference type="PROSITE" id="PS51635">
    <property type="entry name" value="PNPLA"/>
    <property type="match status" value="1"/>
</dbReference>
<gene>
    <name evidence="6" type="ORF">MU1_15540</name>
</gene>
<name>A0ABQ6G8C5_9BACL</name>
<dbReference type="SUPFAM" id="SSF52151">
    <property type="entry name" value="FabD/lysophospholipase-like"/>
    <property type="match status" value="1"/>
</dbReference>
<dbReference type="InterPro" id="IPR002641">
    <property type="entry name" value="PNPLA_dom"/>
</dbReference>
<dbReference type="Pfam" id="PF19890">
    <property type="entry name" value="DUF6363"/>
    <property type="match status" value="1"/>
</dbReference>
<dbReference type="Pfam" id="PF01734">
    <property type="entry name" value="Patatin"/>
    <property type="match status" value="1"/>
</dbReference>
<dbReference type="InterPro" id="IPR016035">
    <property type="entry name" value="Acyl_Trfase/lysoPLipase"/>
</dbReference>
<dbReference type="PANTHER" id="PTHR14226:SF25">
    <property type="entry name" value="PHOSPHOESTERASE"/>
    <property type="match status" value="1"/>
</dbReference>
<evidence type="ECO:0000256" key="4">
    <source>
        <dbReference type="PROSITE-ProRule" id="PRU01161"/>
    </source>
</evidence>
<evidence type="ECO:0000313" key="7">
    <source>
        <dbReference type="Proteomes" id="UP001157114"/>
    </source>
</evidence>
<feature type="short sequence motif" description="GXSXG" evidence="4">
    <location>
        <begin position="40"/>
        <end position="44"/>
    </location>
</feature>
<dbReference type="InterPro" id="IPR050301">
    <property type="entry name" value="NTE"/>
</dbReference>
<protein>
    <submittedName>
        <fullName evidence="6">Patatin family protein</fullName>
    </submittedName>
</protein>
<evidence type="ECO:0000256" key="3">
    <source>
        <dbReference type="ARBA" id="ARBA00023098"/>
    </source>
</evidence>
<dbReference type="EMBL" id="BSSQ01000006">
    <property type="protein sequence ID" value="GLX67209.1"/>
    <property type="molecule type" value="Genomic_DNA"/>
</dbReference>
<feature type="short sequence motif" description="DGA/G" evidence="4">
    <location>
        <begin position="163"/>
        <end position="165"/>
    </location>
</feature>
<sequence>MNNLQSTGLILEGGGMRGVYTAGVLEYLSEHNVYFPYMIGVSAGACMGASYLSRQLGRNRTVNVEWVSDPRYISWKNFWTKRQLFGMDFIFDDIPNKHVPFDYEAFDRSPEEFVIGTTDCETGETVYYRKSDPDFDVLKLLRASSSLPFIAPMVEYGGRKLLDGGISDPIPLKKAESDGYKRNVLILTRNEDYRKSAGKFGWIVKRAYRRYPKLTEMMLGRHAKYNETLDDIARQEQEGTVFVIRPQEALTVGRMERDPAKLDALYRQGYEDAKRIMPRLRAWLEQ</sequence>
<accession>A0ABQ6G8C5</accession>
<keyword evidence="3 4" id="KW-0443">Lipid metabolism</keyword>
<evidence type="ECO:0000259" key="5">
    <source>
        <dbReference type="PROSITE" id="PS51635"/>
    </source>
</evidence>
<dbReference type="Proteomes" id="UP001157114">
    <property type="component" value="Unassembled WGS sequence"/>
</dbReference>
<feature type="short sequence motif" description="GXGXXG" evidence="4">
    <location>
        <begin position="13"/>
        <end position="18"/>
    </location>
</feature>
<dbReference type="RefSeq" id="WP_284237956.1">
    <property type="nucleotide sequence ID" value="NZ_BSSQ01000006.1"/>
</dbReference>
<organism evidence="6 7">
    <name type="scientific">Paenibacillus glycanilyticus</name>
    <dbReference type="NCBI Taxonomy" id="126569"/>
    <lineage>
        <taxon>Bacteria</taxon>
        <taxon>Bacillati</taxon>
        <taxon>Bacillota</taxon>
        <taxon>Bacilli</taxon>
        <taxon>Bacillales</taxon>
        <taxon>Paenibacillaceae</taxon>
        <taxon>Paenibacillus</taxon>
    </lineage>
</organism>
<dbReference type="InterPro" id="IPR037483">
    <property type="entry name" value="YjjU-like"/>
</dbReference>